<sequence>MIMGMMMMNITQTESPVGRASLLGCFIIFEFYGLLYSTDYLDRWLANDIYDWHHIYTNDGDVKLGEEYSIYHCEVSI</sequence>
<reference evidence="1" key="1">
    <citation type="submission" date="2023-11" db="EMBL/GenBank/DDBJ databases">
        <authorList>
            <person name="Poullet M."/>
        </authorList>
    </citation>
    <scope>NUCLEOTIDE SEQUENCE</scope>
    <source>
        <strain evidence="1">E1834</strain>
    </source>
</reference>
<evidence type="ECO:0000313" key="1">
    <source>
        <dbReference type="EMBL" id="CAK5084597.1"/>
    </source>
</evidence>
<evidence type="ECO:0000313" key="2">
    <source>
        <dbReference type="Proteomes" id="UP001497535"/>
    </source>
</evidence>
<protein>
    <submittedName>
        <fullName evidence="1">Uncharacterized protein</fullName>
    </submittedName>
</protein>
<accession>A0ACB0ZZM6</accession>
<dbReference type="Proteomes" id="UP001497535">
    <property type="component" value="Unassembled WGS sequence"/>
</dbReference>
<keyword evidence="2" id="KW-1185">Reference proteome</keyword>
<dbReference type="EMBL" id="CAVMJV010000054">
    <property type="protein sequence ID" value="CAK5084597.1"/>
    <property type="molecule type" value="Genomic_DNA"/>
</dbReference>
<comment type="caution">
    <text evidence="1">The sequence shown here is derived from an EMBL/GenBank/DDBJ whole genome shotgun (WGS) entry which is preliminary data.</text>
</comment>
<gene>
    <name evidence="1" type="ORF">MENTE1834_LOCUS31993</name>
</gene>
<organism evidence="1 2">
    <name type="scientific">Meloidogyne enterolobii</name>
    <name type="common">Root-knot nematode worm</name>
    <name type="synonym">Meloidogyne mayaguensis</name>
    <dbReference type="NCBI Taxonomy" id="390850"/>
    <lineage>
        <taxon>Eukaryota</taxon>
        <taxon>Metazoa</taxon>
        <taxon>Ecdysozoa</taxon>
        <taxon>Nematoda</taxon>
        <taxon>Chromadorea</taxon>
        <taxon>Rhabditida</taxon>
        <taxon>Tylenchina</taxon>
        <taxon>Tylenchomorpha</taxon>
        <taxon>Tylenchoidea</taxon>
        <taxon>Meloidogynidae</taxon>
        <taxon>Meloidogyninae</taxon>
        <taxon>Meloidogyne</taxon>
    </lineage>
</organism>
<proteinExistence type="predicted"/>
<name>A0ACB0ZZM6_MELEN</name>